<gene>
    <name evidence="1" type="ORF">HK099_005226</name>
</gene>
<sequence>MEFKQPNETIPKGLIPDCAQKINYLPEESIPELDLELKNMSFSGLENVKEVELSIAATVASDLNNIDIAADDINSDEIDVECDREFLMDLDSQSYRRI</sequence>
<reference evidence="1" key="1">
    <citation type="submission" date="2020-05" db="EMBL/GenBank/DDBJ databases">
        <title>Phylogenomic resolution of chytrid fungi.</title>
        <authorList>
            <person name="Stajich J.E."/>
            <person name="Amses K."/>
            <person name="Simmons R."/>
            <person name="Seto K."/>
            <person name="Myers J."/>
            <person name="Bonds A."/>
            <person name="Quandt C.A."/>
            <person name="Barry K."/>
            <person name="Liu P."/>
            <person name="Grigoriev I."/>
            <person name="Longcore J.E."/>
            <person name="James T.Y."/>
        </authorList>
    </citation>
    <scope>NUCLEOTIDE SEQUENCE</scope>
    <source>
        <strain evidence="1">JEL0476</strain>
    </source>
</reference>
<organism evidence="1 2">
    <name type="scientific">Clydaea vesicula</name>
    <dbReference type="NCBI Taxonomy" id="447962"/>
    <lineage>
        <taxon>Eukaryota</taxon>
        <taxon>Fungi</taxon>
        <taxon>Fungi incertae sedis</taxon>
        <taxon>Chytridiomycota</taxon>
        <taxon>Chytridiomycota incertae sedis</taxon>
        <taxon>Chytridiomycetes</taxon>
        <taxon>Lobulomycetales</taxon>
        <taxon>Lobulomycetaceae</taxon>
        <taxon>Clydaea</taxon>
    </lineage>
</organism>
<dbReference type="AlphaFoldDB" id="A0AAD5U854"/>
<dbReference type="Proteomes" id="UP001211065">
    <property type="component" value="Unassembled WGS sequence"/>
</dbReference>
<accession>A0AAD5U854</accession>
<evidence type="ECO:0000313" key="2">
    <source>
        <dbReference type="Proteomes" id="UP001211065"/>
    </source>
</evidence>
<comment type="caution">
    <text evidence="1">The sequence shown here is derived from an EMBL/GenBank/DDBJ whole genome shotgun (WGS) entry which is preliminary data.</text>
</comment>
<keyword evidence="2" id="KW-1185">Reference proteome</keyword>
<proteinExistence type="predicted"/>
<name>A0AAD5U854_9FUNG</name>
<dbReference type="EMBL" id="JADGJW010000004">
    <property type="protein sequence ID" value="KAJ3228216.1"/>
    <property type="molecule type" value="Genomic_DNA"/>
</dbReference>
<evidence type="ECO:0000313" key="1">
    <source>
        <dbReference type="EMBL" id="KAJ3228216.1"/>
    </source>
</evidence>
<protein>
    <submittedName>
        <fullName evidence="1">Uncharacterized protein</fullName>
    </submittedName>
</protein>